<dbReference type="PANTHER" id="PTHR12302">
    <property type="entry name" value="EBNA2 BINDING PROTEIN P100"/>
    <property type="match status" value="1"/>
</dbReference>
<keyword evidence="3" id="KW-0255">Endonuclease</keyword>
<keyword evidence="3" id="KW-0378">Hydrolase</keyword>
<keyword evidence="4" id="KW-1185">Reference proteome</keyword>
<feature type="domain" description="TNase-like" evidence="2">
    <location>
        <begin position="45"/>
        <end position="162"/>
    </location>
</feature>
<feature type="region of interest" description="Disordered" evidence="1">
    <location>
        <begin position="1"/>
        <end position="30"/>
    </location>
</feature>
<sequence>MGLPSPHPVRLSETGAAPGAEPGPEHVGQPVAAAGSRIVSGRDGVLRVVDGDTLVIGTVTLRLHGIDAPELAQSCSDMQGRDWSCGRWSKAVLERLAANGVDCAPIDIDRYERIVAKCQGADGDINAQMVQAGAAYAYEQYSKAYVAQEAEARRAGIGLWRGGAEDPAIYRAAKRAGAETSPPPSQSCTIKGNISKSGKIYHLPGGRWYEGTSINAPQGERWFCSEAEARAAGWRPAKG</sequence>
<evidence type="ECO:0000256" key="1">
    <source>
        <dbReference type="SAM" id="MobiDB-lite"/>
    </source>
</evidence>
<dbReference type="PANTHER" id="PTHR12302:SF26">
    <property type="entry name" value="BLR1266 PROTEIN"/>
    <property type="match status" value="1"/>
</dbReference>
<name>A0A1I3WMD4_9RHOB</name>
<dbReference type="GO" id="GO:0004519">
    <property type="term" value="F:endonuclease activity"/>
    <property type="evidence" value="ECO:0007669"/>
    <property type="project" value="UniProtKB-KW"/>
</dbReference>
<dbReference type="Gene3D" id="2.40.50.90">
    <property type="match status" value="1"/>
</dbReference>
<dbReference type="STRING" id="588602.SAMN04487991_3788"/>
<dbReference type="SUPFAM" id="SSF50199">
    <property type="entry name" value="Staphylococcal nuclease"/>
    <property type="match status" value="1"/>
</dbReference>
<dbReference type="PROSITE" id="PS50830">
    <property type="entry name" value="TNASE_3"/>
    <property type="match status" value="1"/>
</dbReference>
<accession>A0A1I3WMD4</accession>
<evidence type="ECO:0000313" key="4">
    <source>
        <dbReference type="Proteomes" id="UP000199630"/>
    </source>
</evidence>
<gene>
    <name evidence="3" type="ORF">SAMN04487991_3788</name>
</gene>
<dbReference type="EMBL" id="FORH01000008">
    <property type="protein sequence ID" value="SFK07621.1"/>
    <property type="molecule type" value="Genomic_DNA"/>
</dbReference>
<keyword evidence="3" id="KW-0540">Nuclease</keyword>
<reference evidence="4" key="1">
    <citation type="submission" date="2016-10" db="EMBL/GenBank/DDBJ databases">
        <authorList>
            <person name="Varghese N."/>
            <person name="Submissions S."/>
        </authorList>
    </citation>
    <scope>NUCLEOTIDE SEQUENCE [LARGE SCALE GENOMIC DNA]</scope>
    <source>
        <strain evidence="4">DSM 26471</strain>
    </source>
</reference>
<dbReference type="InterPro" id="IPR035437">
    <property type="entry name" value="SNase_OB-fold_sf"/>
</dbReference>
<dbReference type="Pfam" id="PF00565">
    <property type="entry name" value="SNase"/>
    <property type="match status" value="1"/>
</dbReference>
<dbReference type="SMART" id="SM00318">
    <property type="entry name" value="SNc"/>
    <property type="match status" value="1"/>
</dbReference>
<evidence type="ECO:0000259" key="2">
    <source>
        <dbReference type="PROSITE" id="PS50830"/>
    </source>
</evidence>
<proteinExistence type="predicted"/>
<dbReference type="AlphaFoldDB" id="A0A1I3WMD4"/>
<evidence type="ECO:0000313" key="3">
    <source>
        <dbReference type="EMBL" id="SFK07621.1"/>
    </source>
</evidence>
<organism evidence="3 4">
    <name type="scientific">Celeribacter neptunius</name>
    <dbReference type="NCBI Taxonomy" id="588602"/>
    <lineage>
        <taxon>Bacteria</taxon>
        <taxon>Pseudomonadati</taxon>
        <taxon>Pseudomonadota</taxon>
        <taxon>Alphaproteobacteria</taxon>
        <taxon>Rhodobacterales</taxon>
        <taxon>Roseobacteraceae</taxon>
        <taxon>Celeribacter</taxon>
    </lineage>
</organism>
<dbReference type="Proteomes" id="UP000199630">
    <property type="component" value="Unassembled WGS sequence"/>
</dbReference>
<dbReference type="InterPro" id="IPR016071">
    <property type="entry name" value="Staphylococal_nuclease_OB-fold"/>
</dbReference>
<protein>
    <submittedName>
        <fullName evidence="3">Endonuclease YncB, thermonuclease family</fullName>
    </submittedName>
</protein>